<protein>
    <recommendedName>
        <fullName evidence="3">CCZ1/INTU/HSP4 first Longin domain-containing protein</fullName>
    </recommendedName>
</protein>
<reference evidence="4 5" key="1">
    <citation type="journal article" date="2007" name="Science">
        <title>The Chlamydomonas genome reveals the evolution of key animal and plant functions.</title>
        <authorList>
            <person name="Merchant S.S."/>
            <person name="Prochnik S.E."/>
            <person name="Vallon O."/>
            <person name="Harris E.H."/>
            <person name="Karpowicz S.J."/>
            <person name="Witman G.B."/>
            <person name="Terry A."/>
            <person name="Salamov A."/>
            <person name="Fritz-Laylin L.K."/>
            <person name="Marechal-Drouard L."/>
            <person name="Marshall W.F."/>
            <person name="Qu L.H."/>
            <person name="Nelson D.R."/>
            <person name="Sanderfoot A.A."/>
            <person name="Spalding M.H."/>
            <person name="Kapitonov V.V."/>
            <person name="Ren Q."/>
            <person name="Ferris P."/>
            <person name="Lindquist E."/>
            <person name="Shapiro H."/>
            <person name="Lucas S.M."/>
            <person name="Grimwood J."/>
            <person name="Schmutz J."/>
            <person name="Cardol P."/>
            <person name="Cerutti H."/>
            <person name="Chanfreau G."/>
            <person name="Chen C.L."/>
            <person name="Cognat V."/>
            <person name="Croft M.T."/>
            <person name="Dent R."/>
            <person name="Dutcher S."/>
            <person name="Fernandez E."/>
            <person name="Fukuzawa H."/>
            <person name="Gonzalez-Ballester D."/>
            <person name="Gonzalez-Halphen D."/>
            <person name="Hallmann A."/>
            <person name="Hanikenne M."/>
            <person name="Hippler M."/>
            <person name="Inwood W."/>
            <person name="Jabbari K."/>
            <person name="Kalanon M."/>
            <person name="Kuras R."/>
            <person name="Lefebvre P.A."/>
            <person name="Lemaire S.D."/>
            <person name="Lobanov A.V."/>
            <person name="Lohr M."/>
            <person name="Manuell A."/>
            <person name="Meier I."/>
            <person name="Mets L."/>
            <person name="Mittag M."/>
            <person name="Mittelmeier T."/>
            <person name="Moroney J.V."/>
            <person name="Moseley J."/>
            <person name="Napoli C."/>
            <person name="Nedelcu A.M."/>
            <person name="Niyogi K."/>
            <person name="Novoselov S.V."/>
            <person name="Paulsen I.T."/>
            <person name="Pazour G."/>
            <person name="Purton S."/>
            <person name="Ral J.P."/>
            <person name="Riano-Pachon D.M."/>
            <person name="Riekhof W."/>
            <person name="Rymarquis L."/>
            <person name="Schroda M."/>
            <person name="Stern D."/>
            <person name="Umen J."/>
            <person name="Willows R."/>
            <person name="Wilson N."/>
            <person name="Zimmer S.L."/>
            <person name="Allmer J."/>
            <person name="Balk J."/>
            <person name="Bisova K."/>
            <person name="Chen C.J."/>
            <person name="Elias M."/>
            <person name="Gendler K."/>
            <person name="Hauser C."/>
            <person name="Lamb M.R."/>
            <person name="Ledford H."/>
            <person name="Long J.C."/>
            <person name="Minagawa J."/>
            <person name="Page M.D."/>
            <person name="Pan J."/>
            <person name="Pootakham W."/>
            <person name="Roje S."/>
            <person name="Rose A."/>
            <person name="Stahlberg E."/>
            <person name="Terauchi A.M."/>
            <person name="Yang P."/>
            <person name="Ball S."/>
            <person name="Bowler C."/>
            <person name="Dieckmann C.L."/>
            <person name="Gladyshev V.N."/>
            <person name="Green P."/>
            <person name="Jorgensen R."/>
            <person name="Mayfield S."/>
            <person name="Mueller-Roeber B."/>
            <person name="Rajamani S."/>
            <person name="Sayre R.T."/>
            <person name="Brokstein P."/>
            <person name="Dubchak I."/>
            <person name="Goodstein D."/>
            <person name="Hornick L."/>
            <person name="Huang Y.W."/>
            <person name="Jhaveri J."/>
            <person name="Luo Y."/>
            <person name="Martinez D."/>
            <person name="Ngau W.C."/>
            <person name="Otillar B."/>
            <person name="Poliakov A."/>
            <person name="Porter A."/>
            <person name="Szajkowski L."/>
            <person name="Werner G."/>
            <person name="Zhou K."/>
            <person name="Grigoriev I.V."/>
            <person name="Rokhsar D.S."/>
            <person name="Grossman A.R."/>
        </authorList>
    </citation>
    <scope>NUCLEOTIDE SEQUENCE [LARGE SCALE GENOMIC DNA]</scope>
    <source>
        <strain evidence="5">CC-503</strain>
    </source>
</reference>
<dbReference type="InterPro" id="IPR013176">
    <property type="entry name" value="Ccz1"/>
</dbReference>
<accession>A0A2K3DJL1</accession>
<dbReference type="EMBL" id="CM008968">
    <property type="protein sequence ID" value="PNW80716.1"/>
    <property type="molecule type" value="Genomic_DNA"/>
</dbReference>
<feature type="region of interest" description="Disordered" evidence="2">
    <location>
        <begin position="339"/>
        <end position="364"/>
    </location>
</feature>
<dbReference type="Gramene" id="PNW80716">
    <property type="protein sequence ID" value="PNW80716"/>
    <property type="gene ID" value="CHLRE_07g327000v5"/>
</dbReference>
<feature type="compositionally biased region" description="Low complexity" evidence="2">
    <location>
        <begin position="529"/>
        <end position="557"/>
    </location>
</feature>
<dbReference type="RefSeq" id="XP_042922676.1">
    <property type="nucleotide sequence ID" value="XM_043064108.1"/>
</dbReference>
<sequence length="649" mass="66135">MQSQNAPASPVAQFFKTTNLVLTVFDTRRGQCEGEEHEKLLSFFPTVAPVNVRTSIVGLAQAVASFADTLTQDGCRYKSMVAETNKWVMLEVEPEVWIMAVVRKSWASGTATDAAFRSLLTGLYDVFVLLHGRIGTLLEQDPTAFTVRRVLQPLLDEAGARLLRPDAAAGREPGGLFSCLANPLAPHASGAAAAVPLLPTSHGTFLAVQCLVNQLLVASFYGSRLVAGCVVLWSGLPLWSTLGPRDTSALVTLAGRALVPAARAAQRARPGGAGTSLVLGGVGGGVVGGGAGGETAHETLLCPLQWRAGGGIQAGVPPSPAVAAAAAVGGGGGVPQLPVSSSAAAGPSAASPSGGAAAGAGGGGGGGGGIGTPLPPFLSCFLRPRLRASMYAPGGAALALPMDSVLPMAHVWLRGSCEWAQLLPYHRGQLLVLALLHDGPPPAPEVLAALAAVLNRGAGPAAAALAAEVPARSSAVWHEKGHRYCYTDALSHGTRYSPAKKVQTLSASCLRHLAHLRSKMDEWETTRLQQQQQQHHQQQKQQEAGTSGTAGGSAASSVLDGTSDVEDADGGGGAAAAASGGLLGDAGDAELVVRTAHDAWLVLRSAAGGRRLYTAAEQGLQGPELSLAGAAAATEVLCDRLFPGVFVQP</sequence>
<dbReference type="OrthoDB" id="240546at2759"/>
<evidence type="ECO:0000313" key="5">
    <source>
        <dbReference type="Proteomes" id="UP000006906"/>
    </source>
</evidence>
<dbReference type="InterPro" id="IPR043987">
    <property type="entry name" value="CCZ1/INTU/HSP4_longin_1"/>
</dbReference>
<dbReference type="Pfam" id="PF19031">
    <property type="entry name" value="Intu_longin_1"/>
    <property type="match status" value="1"/>
</dbReference>
<dbReference type="InParanoid" id="A0A2K3DJL1"/>
<feature type="domain" description="CCZ1/INTU/HSP4 first Longin" evidence="3">
    <location>
        <begin position="22"/>
        <end position="132"/>
    </location>
</feature>
<feature type="compositionally biased region" description="Low complexity" evidence="2">
    <location>
        <begin position="340"/>
        <end position="355"/>
    </location>
</feature>
<dbReference type="Proteomes" id="UP000006906">
    <property type="component" value="Chromosome 7"/>
</dbReference>
<comment type="similarity">
    <text evidence="1">Belongs to the CCZ1 family.</text>
</comment>
<gene>
    <name evidence="4" type="ORF">CHLRE_07g327000v5</name>
</gene>
<dbReference type="GeneID" id="66054026"/>
<name>A0A2K3DJL1_CHLRE</name>
<evidence type="ECO:0000256" key="1">
    <source>
        <dbReference type="ARBA" id="ARBA00005352"/>
    </source>
</evidence>
<dbReference type="STRING" id="3055.A0A2K3DJL1"/>
<dbReference type="GO" id="GO:0016192">
    <property type="term" value="P:vesicle-mediated transport"/>
    <property type="evidence" value="ECO:0000318"/>
    <property type="project" value="GO_Central"/>
</dbReference>
<evidence type="ECO:0000256" key="2">
    <source>
        <dbReference type="SAM" id="MobiDB-lite"/>
    </source>
</evidence>
<dbReference type="AlphaFoldDB" id="A0A2K3DJL1"/>
<dbReference type="KEGG" id="cre:CHLRE_07g327000v5"/>
<evidence type="ECO:0000313" key="4">
    <source>
        <dbReference type="EMBL" id="PNW80716.1"/>
    </source>
</evidence>
<proteinExistence type="inferred from homology"/>
<dbReference type="PANTHER" id="PTHR13056">
    <property type="entry name" value="VACUOLAR FUSION PROTEIN CCZ1 HOMOLOG-RELATED"/>
    <property type="match status" value="1"/>
</dbReference>
<dbReference type="PANTHER" id="PTHR13056:SF0">
    <property type="entry name" value="VACUOLAR FUSION PROTEIN CCZ1 HOMOLOG-RELATED"/>
    <property type="match status" value="1"/>
</dbReference>
<dbReference type="GO" id="GO:0035658">
    <property type="term" value="C:Mon1-Ccz1 complex"/>
    <property type="evidence" value="ECO:0007669"/>
    <property type="project" value="InterPro"/>
</dbReference>
<keyword evidence="5" id="KW-1185">Reference proteome</keyword>
<evidence type="ECO:0000259" key="3">
    <source>
        <dbReference type="Pfam" id="PF19031"/>
    </source>
</evidence>
<feature type="region of interest" description="Disordered" evidence="2">
    <location>
        <begin position="523"/>
        <end position="573"/>
    </location>
</feature>
<dbReference type="OMA" id="WHEKGHR"/>
<organism evidence="4 5">
    <name type="scientific">Chlamydomonas reinhardtii</name>
    <name type="common">Chlamydomonas smithii</name>
    <dbReference type="NCBI Taxonomy" id="3055"/>
    <lineage>
        <taxon>Eukaryota</taxon>
        <taxon>Viridiplantae</taxon>
        <taxon>Chlorophyta</taxon>
        <taxon>core chlorophytes</taxon>
        <taxon>Chlorophyceae</taxon>
        <taxon>CS clade</taxon>
        <taxon>Chlamydomonadales</taxon>
        <taxon>Chlamydomonadaceae</taxon>
        <taxon>Chlamydomonas</taxon>
    </lineage>
</organism>